<dbReference type="Proteomes" id="UP001164390">
    <property type="component" value="Chromosome"/>
</dbReference>
<evidence type="ECO:0000256" key="1">
    <source>
        <dbReference type="ARBA" id="ARBA00004141"/>
    </source>
</evidence>
<dbReference type="PANTHER" id="PTHR42948">
    <property type="entry name" value="TRANSPORTER"/>
    <property type="match status" value="1"/>
</dbReference>
<feature type="transmembrane region" description="Helical" evidence="6">
    <location>
        <begin position="307"/>
        <end position="332"/>
    </location>
</feature>
<dbReference type="SUPFAM" id="SSF161070">
    <property type="entry name" value="SNF-like"/>
    <property type="match status" value="1"/>
</dbReference>
<feature type="transmembrane region" description="Helical" evidence="6">
    <location>
        <begin position="374"/>
        <end position="392"/>
    </location>
</feature>
<dbReference type="PRINTS" id="PR00176">
    <property type="entry name" value="NANEUSMPORT"/>
</dbReference>
<feature type="transmembrane region" description="Helical" evidence="6">
    <location>
        <begin position="83"/>
        <end position="109"/>
    </location>
</feature>
<keyword evidence="5 6" id="KW-0472">Membrane</keyword>
<feature type="transmembrane region" description="Helical" evidence="6">
    <location>
        <begin position="212"/>
        <end position="237"/>
    </location>
</feature>
<evidence type="ECO:0000256" key="5">
    <source>
        <dbReference type="ARBA" id="ARBA00023136"/>
    </source>
</evidence>
<sequence length="512" mass="55635">MAGEVFKNRFTFIAAAVGMAVGTGNLWRFPRVVGEYGGGAFIIAIVVANLVWAIPVLMSESLLGSKSRLGTIGAFRDFMGRKFAWMGGFVGLVTVGILFYYSVVCGWALRYLVYAVTGKFNDSNVDTSVVWNDFTGSAWQPMLFHVISIAMVGYIVIRGVKRGFESVLNVVIPALFVILVILFIQALTLDGASGGLEYMFVPDWSVLTEADVWLQAFTQMAFSTGAGWGLYLTYAVYMRQKEDMATNAGILVSANLLASLFAATAVLCTLFSVRSAEYATTAAGNANQDFAFTYFAALFGQMTGGAIFGPLFFLALFLAGISSLIAMVELAARNIMDMGLTRQTSVTIVVVATLIAGIPSAYSVDFLTNQDNVWGIGLLISGLCVAVAMMKFGVERARKEMDDVSDVRVGKWWSVCIYAFPLMFVLLFGWWMQQALEDVPEPWNVTSTFSIGTMLLQWGVLALIMLALNNVLANKVMSGPMSASMGPGTPFVGDPNLGRWRLPRMRRKGGAE</sequence>
<reference evidence="7" key="1">
    <citation type="submission" date="2022-01" db="EMBL/GenBank/DDBJ databases">
        <title>Nocardioidaceae gen. sp. A5X3R13.</title>
        <authorList>
            <person name="Lopez Marin M.A."/>
            <person name="Uhlik O."/>
        </authorList>
    </citation>
    <scope>NUCLEOTIDE SEQUENCE</scope>
    <source>
        <strain evidence="7">A5X3R13</strain>
    </source>
</reference>
<dbReference type="RefSeq" id="WP_271636233.1">
    <property type="nucleotide sequence ID" value="NZ_CP094970.1"/>
</dbReference>
<name>A0AA46YM29_9ACTN</name>
<feature type="transmembrane region" description="Helical" evidence="6">
    <location>
        <begin position="138"/>
        <end position="157"/>
    </location>
</feature>
<evidence type="ECO:0000256" key="2">
    <source>
        <dbReference type="ARBA" id="ARBA00022448"/>
    </source>
</evidence>
<dbReference type="PANTHER" id="PTHR42948:SF1">
    <property type="entry name" value="TRANSPORTER"/>
    <property type="match status" value="1"/>
</dbReference>
<dbReference type="Pfam" id="PF00209">
    <property type="entry name" value="SNF"/>
    <property type="match status" value="2"/>
</dbReference>
<feature type="transmembrane region" description="Helical" evidence="6">
    <location>
        <begin position="41"/>
        <end position="63"/>
    </location>
</feature>
<evidence type="ECO:0000256" key="6">
    <source>
        <dbReference type="SAM" id="Phobius"/>
    </source>
</evidence>
<gene>
    <name evidence="7" type="ORF">L0C25_09410</name>
</gene>
<dbReference type="AlphaFoldDB" id="A0AA46YM29"/>
<protein>
    <submittedName>
        <fullName evidence="7">Sodium-dependent transporter</fullName>
    </submittedName>
</protein>
<feature type="transmembrane region" description="Helical" evidence="6">
    <location>
        <begin position="412"/>
        <end position="431"/>
    </location>
</feature>
<evidence type="ECO:0000313" key="7">
    <source>
        <dbReference type="EMBL" id="UYM07272.1"/>
    </source>
</evidence>
<keyword evidence="8" id="KW-1185">Reference proteome</keyword>
<dbReference type="EMBL" id="CP094970">
    <property type="protein sequence ID" value="UYM07272.1"/>
    <property type="molecule type" value="Genomic_DNA"/>
</dbReference>
<dbReference type="Gene3D" id="1.20.1740.10">
    <property type="entry name" value="Amino acid/polyamine transporter I"/>
    <property type="match status" value="1"/>
</dbReference>
<keyword evidence="3 6" id="KW-0812">Transmembrane</keyword>
<keyword evidence="4 6" id="KW-1133">Transmembrane helix</keyword>
<comment type="subcellular location">
    <subcellularLocation>
        <location evidence="1">Membrane</location>
        <topology evidence="1">Multi-pass membrane protein</topology>
    </subcellularLocation>
</comment>
<evidence type="ECO:0000256" key="4">
    <source>
        <dbReference type="ARBA" id="ARBA00022989"/>
    </source>
</evidence>
<dbReference type="InterPro" id="IPR037272">
    <property type="entry name" value="SNS_sf"/>
</dbReference>
<evidence type="ECO:0000256" key="3">
    <source>
        <dbReference type="ARBA" id="ARBA00022692"/>
    </source>
</evidence>
<feature type="transmembrane region" description="Helical" evidence="6">
    <location>
        <begin position="344"/>
        <end position="362"/>
    </location>
</feature>
<proteinExistence type="predicted"/>
<feature type="transmembrane region" description="Helical" evidence="6">
    <location>
        <begin position="249"/>
        <end position="273"/>
    </location>
</feature>
<accession>A0AA46YM29</accession>
<dbReference type="KEGG" id="sgrg:L0C25_09410"/>
<organism evidence="7 8">
    <name type="scientific">Solicola gregarius</name>
    <dbReference type="NCBI Taxonomy" id="2908642"/>
    <lineage>
        <taxon>Bacteria</taxon>
        <taxon>Bacillati</taxon>
        <taxon>Actinomycetota</taxon>
        <taxon>Actinomycetes</taxon>
        <taxon>Propionibacteriales</taxon>
        <taxon>Nocardioidaceae</taxon>
        <taxon>Solicola</taxon>
    </lineage>
</organism>
<feature type="transmembrane region" description="Helical" evidence="6">
    <location>
        <begin position="451"/>
        <end position="472"/>
    </location>
</feature>
<dbReference type="PROSITE" id="PS50267">
    <property type="entry name" value="NA_NEUROTRAN_SYMP_3"/>
    <property type="match status" value="1"/>
</dbReference>
<dbReference type="GO" id="GO:0016020">
    <property type="term" value="C:membrane"/>
    <property type="evidence" value="ECO:0007669"/>
    <property type="project" value="UniProtKB-SubCell"/>
</dbReference>
<dbReference type="NCBIfam" id="NF037979">
    <property type="entry name" value="Na_transp"/>
    <property type="match status" value="1"/>
</dbReference>
<dbReference type="InterPro" id="IPR000175">
    <property type="entry name" value="Na/ntran_symport"/>
</dbReference>
<feature type="transmembrane region" description="Helical" evidence="6">
    <location>
        <begin position="169"/>
        <end position="192"/>
    </location>
</feature>
<keyword evidence="2" id="KW-0813">Transport</keyword>
<evidence type="ECO:0000313" key="8">
    <source>
        <dbReference type="Proteomes" id="UP001164390"/>
    </source>
</evidence>
<feature type="transmembrane region" description="Helical" evidence="6">
    <location>
        <begin position="12"/>
        <end position="29"/>
    </location>
</feature>